<feature type="transmembrane region" description="Helical" evidence="5">
    <location>
        <begin position="127"/>
        <end position="145"/>
    </location>
</feature>
<dbReference type="GO" id="GO:0016020">
    <property type="term" value="C:membrane"/>
    <property type="evidence" value="ECO:0007669"/>
    <property type="project" value="UniProtKB-SubCell"/>
</dbReference>
<dbReference type="Proteomes" id="UP000305067">
    <property type="component" value="Unassembled WGS sequence"/>
</dbReference>
<dbReference type="OrthoDB" id="5982228at2759"/>
<feature type="transmembrane region" description="Helical" evidence="5">
    <location>
        <begin position="48"/>
        <end position="68"/>
    </location>
</feature>
<accession>A0A5C3QPX2</accession>
<feature type="transmembrane region" description="Helical" evidence="5">
    <location>
        <begin position="237"/>
        <end position="257"/>
    </location>
</feature>
<dbReference type="PANTHER" id="PTHR11785">
    <property type="entry name" value="AMINO ACID TRANSPORTER"/>
    <property type="match status" value="1"/>
</dbReference>
<dbReference type="STRING" id="1884261.A0A5C3QPX2"/>
<gene>
    <name evidence="6" type="ORF">BDV98DRAFT_591297</name>
</gene>
<protein>
    <submittedName>
        <fullName evidence="6">High affinity methionine permease</fullName>
    </submittedName>
</protein>
<dbReference type="Gene3D" id="1.20.1740.10">
    <property type="entry name" value="Amino acid/polyamine transporter I"/>
    <property type="match status" value="1"/>
</dbReference>
<dbReference type="InterPro" id="IPR002293">
    <property type="entry name" value="AA/rel_permease1"/>
</dbReference>
<feature type="transmembrane region" description="Helical" evidence="5">
    <location>
        <begin position="406"/>
        <end position="429"/>
    </location>
</feature>
<evidence type="ECO:0000256" key="4">
    <source>
        <dbReference type="ARBA" id="ARBA00023136"/>
    </source>
</evidence>
<organism evidence="6 7">
    <name type="scientific">Pterulicium gracile</name>
    <dbReference type="NCBI Taxonomy" id="1884261"/>
    <lineage>
        <taxon>Eukaryota</taxon>
        <taxon>Fungi</taxon>
        <taxon>Dikarya</taxon>
        <taxon>Basidiomycota</taxon>
        <taxon>Agaricomycotina</taxon>
        <taxon>Agaricomycetes</taxon>
        <taxon>Agaricomycetidae</taxon>
        <taxon>Agaricales</taxon>
        <taxon>Pleurotineae</taxon>
        <taxon>Pterulaceae</taxon>
        <taxon>Pterulicium</taxon>
    </lineage>
</organism>
<feature type="transmembrane region" description="Helical" evidence="5">
    <location>
        <begin position="441"/>
        <end position="462"/>
    </location>
</feature>
<feature type="transmembrane region" description="Helical" evidence="5">
    <location>
        <begin position="80"/>
        <end position="101"/>
    </location>
</feature>
<dbReference type="EMBL" id="ML178820">
    <property type="protein sequence ID" value="TFL03428.1"/>
    <property type="molecule type" value="Genomic_DNA"/>
</dbReference>
<keyword evidence="4 5" id="KW-0472">Membrane</keyword>
<feature type="transmembrane region" description="Helical" evidence="5">
    <location>
        <begin position="278"/>
        <end position="299"/>
    </location>
</feature>
<feature type="transmembrane region" description="Helical" evidence="5">
    <location>
        <begin position="373"/>
        <end position="394"/>
    </location>
</feature>
<feature type="transmembrane region" description="Helical" evidence="5">
    <location>
        <begin position="165"/>
        <end position="186"/>
    </location>
</feature>
<sequence length="531" mass="57678">MGSSLHDAESVQKYDGPYTDRKQGELVAVTNASDDEHFDDVPQEKRQLGLVSVIFLIFNRIIGTGIFATPSSILRSAGSVGMAFILWLIGALIAAAGMAVYTEFGTGLPRNGGEKNYLEYIYRHPKFLVTCAFGAYASLLGWAAGNSLVFGEYILIAAGKTPTQWNTRAVALACITWALLIHGTALKWGLRIQNVLGVFKVAILILIAFSGFAALAGRVKIDPKPDNFTNSFEGTGSINANAFVTGLYNVIWSYIGYSNANYALTEIKNPVPTLKKAGPLAIIGITILYMLVNVAYFAAVPKEDILNSGRTVAALFFRNMFGPSAERALSVFVALSALGNIMSVMFSQGRIVQELGREGVLPFSSFFASNKPFNAPFAGLFLHWAVSVIIMLAPPPGDAFDLVLNMVSYPLAIINALISGGLLLLYTPVLRHWNWAPPFRATIPVVLFFFLSNVFLVIAPLVPPPPGSSVYKSLPYWLHVVISVGVFALGGVYWVVWAKVLPSVGKYRLERAWVKQSDGVSRAVFTKTKTQ</sequence>
<proteinExistence type="predicted"/>
<reference evidence="6 7" key="1">
    <citation type="journal article" date="2019" name="Nat. Ecol. Evol.">
        <title>Megaphylogeny resolves global patterns of mushroom evolution.</title>
        <authorList>
            <person name="Varga T."/>
            <person name="Krizsan K."/>
            <person name="Foldi C."/>
            <person name="Dima B."/>
            <person name="Sanchez-Garcia M."/>
            <person name="Sanchez-Ramirez S."/>
            <person name="Szollosi G.J."/>
            <person name="Szarkandi J.G."/>
            <person name="Papp V."/>
            <person name="Albert L."/>
            <person name="Andreopoulos W."/>
            <person name="Angelini C."/>
            <person name="Antonin V."/>
            <person name="Barry K.W."/>
            <person name="Bougher N.L."/>
            <person name="Buchanan P."/>
            <person name="Buyck B."/>
            <person name="Bense V."/>
            <person name="Catcheside P."/>
            <person name="Chovatia M."/>
            <person name="Cooper J."/>
            <person name="Damon W."/>
            <person name="Desjardin D."/>
            <person name="Finy P."/>
            <person name="Geml J."/>
            <person name="Haridas S."/>
            <person name="Hughes K."/>
            <person name="Justo A."/>
            <person name="Karasinski D."/>
            <person name="Kautmanova I."/>
            <person name="Kiss B."/>
            <person name="Kocsube S."/>
            <person name="Kotiranta H."/>
            <person name="LaButti K.M."/>
            <person name="Lechner B.E."/>
            <person name="Liimatainen K."/>
            <person name="Lipzen A."/>
            <person name="Lukacs Z."/>
            <person name="Mihaltcheva S."/>
            <person name="Morgado L.N."/>
            <person name="Niskanen T."/>
            <person name="Noordeloos M.E."/>
            <person name="Ohm R.A."/>
            <person name="Ortiz-Santana B."/>
            <person name="Ovrebo C."/>
            <person name="Racz N."/>
            <person name="Riley R."/>
            <person name="Savchenko A."/>
            <person name="Shiryaev A."/>
            <person name="Soop K."/>
            <person name="Spirin V."/>
            <person name="Szebenyi C."/>
            <person name="Tomsovsky M."/>
            <person name="Tulloss R.E."/>
            <person name="Uehling J."/>
            <person name="Grigoriev I.V."/>
            <person name="Vagvolgyi C."/>
            <person name="Papp T."/>
            <person name="Martin F.M."/>
            <person name="Miettinen O."/>
            <person name="Hibbett D.S."/>
            <person name="Nagy L.G."/>
        </authorList>
    </citation>
    <scope>NUCLEOTIDE SEQUENCE [LARGE SCALE GENOMIC DNA]</scope>
    <source>
        <strain evidence="6 7">CBS 309.79</strain>
    </source>
</reference>
<keyword evidence="3 5" id="KW-1133">Transmembrane helix</keyword>
<dbReference type="GO" id="GO:0015179">
    <property type="term" value="F:L-amino acid transmembrane transporter activity"/>
    <property type="evidence" value="ECO:0007669"/>
    <property type="project" value="TreeGrafter"/>
</dbReference>
<dbReference type="FunFam" id="1.20.1740.10:FF:000025">
    <property type="entry name" value="High-affinity methionine permease"/>
    <property type="match status" value="1"/>
</dbReference>
<evidence type="ECO:0000256" key="2">
    <source>
        <dbReference type="ARBA" id="ARBA00022692"/>
    </source>
</evidence>
<dbReference type="AlphaFoldDB" id="A0A5C3QPX2"/>
<keyword evidence="7" id="KW-1185">Reference proteome</keyword>
<evidence type="ECO:0000256" key="1">
    <source>
        <dbReference type="ARBA" id="ARBA00004141"/>
    </source>
</evidence>
<comment type="subcellular location">
    <subcellularLocation>
        <location evidence="1">Membrane</location>
        <topology evidence="1">Multi-pass membrane protein</topology>
    </subcellularLocation>
</comment>
<dbReference type="InterPro" id="IPR050598">
    <property type="entry name" value="AminoAcid_Transporter"/>
</dbReference>
<feature type="transmembrane region" description="Helical" evidence="5">
    <location>
        <begin position="198"/>
        <end position="217"/>
    </location>
</feature>
<keyword evidence="2 5" id="KW-0812">Transmembrane</keyword>
<name>A0A5C3QPX2_9AGAR</name>
<evidence type="ECO:0000313" key="6">
    <source>
        <dbReference type="EMBL" id="TFL03428.1"/>
    </source>
</evidence>
<feature type="transmembrane region" description="Helical" evidence="5">
    <location>
        <begin position="474"/>
        <end position="496"/>
    </location>
</feature>
<evidence type="ECO:0000256" key="3">
    <source>
        <dbReference type="ARBA" id="ARBA00022989"/>
    </source>
</evidence>
<dbReference type="Pfam" id="PF13520">
    <property type="entry name" value="AA_permease_2"/>
    <property type="match status" value="1"/>
</dbReference>
<feature type="transmembrane region" description="Helical" evidence="5">
    <location>
        <begin position="328"/>
        <end position="352"/>
    </location>
</feature>
<dbReference type="PIRSF" id="PIRSF006060">
    <property type="entry name" value="AA_transporter"/>
    <property type="match status" value="1"/>
</dbReference>
<dbReference type="PANTHER" id="PTHR11785:SF498">
    <property type="entry name" value="HIGH-AFFINITY METHIONINE PERMEASE"/>
    <property type="match status" value="1"/>
</dbReference>
<evidence type="ECO:0000256" key="5">
    <source>
        <dbReference type="SAM" id="Phobius"/>
    </source>
</evidence>
<evidence type="ECO:0000313" key="7">
    <source>
        <dbReference type="Proteomes" id="UP000305067"/>
    </source>
</evidence>